<comment type="caution">
    <text evidence="1">The sequence shown here is derived from an EMBL/GenBank/DDBJ whole genome shotgun (WGS) entry which is preliminary data.</text>
</comment>
<proteinExistence type="predicted"/>
<accession>A0AAV7NSZ6</accession>
<protein>
    <submittedName>
        <fullName evidence="1">Uncharacterized protein</fullName>
    </submittedName>
</protein>
<keyword evidence="2" id="KW-1185">Reference proteome</keyword>
<dbReference type="EMBL" id="JANPWB010000012">
    <property type="protein sequence ID" value="KAJ1117812.1"/>
    <property type="molecule type" value="Genomic_DNA"/>
</dbReference>
<dbReference type="AlphaFoldDB" id="A0AAV7NSZ6"/>
<organism evidence="1 2">
    <name type="scientific">Pleurodeles waltl</name>
    <name type="common">Iberian ribbed newt</name>
    <dbReference type="NCBI Taxonomy" id="8319"/>
    <lineage>
        <taxon>Eukaryota</taxon>
        <taxon>Metazoa</taxon>
        <taxon>Chordata</taxon>
        <taxon>Craniata</taxon>
        <taxon>Vertebrata</taxon>
        <taxon>Euteleostomi</taxon>
        <taxon>Amphibia</taxon>
        <taxon>Batrachia</taxon>
        <taxon>Caudata</taxon>
        <taxon>Salamandroidea</taxon>
        <taxon>Salamandridae</taxon>
        <taxon>Pleurodelinae</taxon>
        <taxon>Pleurodeles</taxon>
    </lineage>
</organism>
<evidence type="ECO:0000313" key="1">
    <source>
        <dbReference type="EMBL" id="KAJ1117812.1"/>
    </source>
</evidence>
<name>A0AAV7NSZ6_PLEWA</name>
<gene>
    <name evidence="1" type="ORF">NDU88_006008</name>
</gene>
<evidence type="ECO:0000313" key="2">
    <source>
        <dbReference type="Proteomes" id="UP001066276"/>
    </source>
</evidence>
<dbReference type="Proteomes" id="UP001066276">
    <property type="component" value="Chromosome 8"/>
</dbReference>
<reference evidence="1" key="1">
    <citation type="journal article" date="2022" name="bioRxiv">
        <title>Sequencing and chromosome-scale assembly of the giantPleurodeles waltlgenome.</title>
        <authorList>
            <person name="Brown T."/>
            <person name="Elewa A."/>
            <person name="Iarovenko S."/>
            <person name="Subramanian E."/>
            <person name="Araus A.J."/>
            <person name="Petzold A."/>
            <person name="Susuki M."/>
            <person name="Suzuki K.-i.T."/>
            <person name="Hayashi T."/>
            <person name="Toyoda A."/>
            <person name="Oliveira C."/>
            <person name="Osipova E."/>
            <person name="Leigh N.D."/>
            <person name="Simon A."/>
            <person name="Yun M.H."/>
        </authorList>
    </citation>
    <scope>NUCLEOTIDE SEQUENCE</scope>
    <source>
        <strain evidence="1">20211129_DDA</strain>
        <tissue evidence="1">Liver</tissue>
    </source>
</reference>
<sequence>MGGAEESGQCIAIAAHANALWREKRRQLEDQIRELEGQHGATGAQRVKQILDEMAIVSYLDEIPLPQVPNTLASELDKDITPVEVLEAIRRLRVGKAPGQDGSGRNSIGFFVNFMEFFLYNRVFSTPLKAMELLLFKVIVESLLL</sequence>